<sequence length="196" mass="21706">MHPGNAANERANLLSEVKFLKLCLVFSLGSIVLLLILVMFLVLRDPTRVVPPEIRHAYVIGSGIANGDYLSDMSDYVLSLQATTTPEMVDHNNAVILKMTDPAAYPVIKTMLDAAAIRIKRERITTIFVMRTKSIDRPNNRVITTGTFKTYISDKLVGEEDRSLLVAFNITLTGQTYVQQLAQVDSRGNVVPNSGR</sequence>
<dbReference type="Proteomes" id="UP000030475">
    <property type="component" value="Unassembled WGS sequence"/>
</dbReference>
<feature type="transmembrane region" description="Helical" evidence="1">
    <location>
        <begin position="19"/>
        <end position="43"/>
    </location>
</feature>
<dbReference type="Pfam" id="PF05309">
    <property type="entry name" value="TraE"/>
    <property type="match status" value="1"/>
</dbReference>
<accession>A0AA40JID6</accession>
<evidence type="ECO:0000313" key="3">
    <source>
        <dbReference type="Proteomes" id="UP000030475"/>
    </source>
</evidence>
<proteinExistence type="predicted"/>
<reference evidence="2 3" key="1">
    <citation type="submission" date="2014-08" db="EMBL/GenBank/DDBJ databases">
        <authorList>
            <person name="Bunnell A."/>
            <person name="Chain P.S."/>
            <person name="Chertkov O."/>
            <person name="Currie B.J."/>
            <person name="Daligault H.E."/>
            <person name="Davenport K.W."/>
            <person name="Davis C."/>
            <person name="Gleasner C.D."/>
            <person name="Johnson S.L."/>
            <person name="Kaestli M."/>
            <person name="Koren S."/>
            <person name="Kunde Y.A."/>
            <person name="Mayo M."/>
            <person name="McMurry K.K."/>
            <person name="Price E.P."/>
            <person name="Reitenga K.G."/>
            <person name="Robison R."/>
            <person name="Rosovitz M.J."/>
            <person name="Sarovich D.S."/>
            <person name="Teshima H."/>
        </authorList>
    </citation>
    <scope>NUCLEOTIDE SEQUENCE [LARGE SCALE GENOMIC DNA]</scope>
    <source>
        <strain evidence="2 3">MSHR44</strain>
    </source>
</reference>
<evidence type="ECO:0000313" key="2">
    <source>
        <dbReference type="EMBL" id="KGX17030.1"/>
    </source>
</evidence>
<evidence type="ECO:0000256" key="1">
    <source>
        <dbReference type="SAM" id="Phobius"/>
    </source>
</evidence>
<gene>
    <name evidence="2" type="ORF">Y036_5981</name>
</gene>
<dbReference type="AlphaFoldDB" id="A0AA40JID6"/>
<dbReference type="EMBL" id="JQIM01000007">
    <property type="protein sequence ID" value="KGX17030.1"/>
    <property type="molecule type" value="Genomic_DNA"/>
</dbReference>
<dbReference type="InterPro" id="IPR007973">
    <property type="entry name" value="Pilus_assembly_TraE"/>
</dbReference>
<dbReference type="RefSeq" id="WP_038740587.1">
    <property type="nucleotide sequence ID" value="NZ_KN323090.1"/>
</dbReference>
<name>A0AA40JID6_BURPE</name>
<keyword evidence="1" id="KW-0812">Transmembrane</keyword>
<comment type="caution">
    <text evidence="2">The sequence shown here is derived from an EMBL/GenBank/DDBJ whole genome shotgun (WGS) entry which is preliminary data.</text>
</comment>
<organism evidence="2 3">
    <name type="scientific">Burkholderia pseudomallei</name>
    <name type="common">Pseudomonas pseudomallei</name>
    <dbReference type="NCBI Taxonomy" id="28450"/>
    <lineage>
        <taxon>Bacteria</taxon>
        <taxon>Pseudomonadati</taxon>
        <taxon>Pseudomonadota</taxon>
        <taxon>Betaproteobacteria</taxon>
        <taxon>Burkholderiales</taxon>
        <taxon>Burkholderiaceae</taxon>
        <taxon>Burkholderia</taxon>
        <taxon>pseudomallei group</taxon>
    </lineage>
</organism>
<keyword evidence="1" id="KW-0472">Membrane</keyword>
<keyword evidence="1" id="KW-1133">Transmembrane helix</keyword>
<protein>
    <submittedName>
        <fullName evidence="2">TraE family protein</fullName>
    </submittedName>
</protein>